<dbReference type="GO" id="GO:0016020">
    <property type="term" value="C:membrane"/>
    <property type="evidence" value="ECO:0007669"/>
    <property type="project" value="InterPro"/>
</dbReference>
<dbReference type="InterPro" id="IPR002208">
    <property type="entry name" value="SecY/SEC61-alpha"/>
</dbReference>
<comment type="caution">
    <text evidence="2">The sequence shown here is derived from an EMBL/GenBank/DDBJ whole genome shotgun (WGS) entry which is preliminary data.</text>
</comment>
<dbReference type="Gene3D" id="1.10.3370.10">
    <property type="entry name" value="SecY subunit domain"/>
    <property type="match status" value="1"/>
</dbReference>
<evidence type="ECO:0000313" key="2">
    <source>
        <dbReference type="EMBL" id="KAF7308209.1"/>
    </source>
</evidence>
<evidence type="ECO:0000313" key="3">
    <source>
        <dbReference type="Proteomes" id="UP000613580"/>
    </source>
</evidence>
<keyword evidence="1" id="KW-1133">Transmembrane helix</keyword>
<dbReference type="PANTHER" id="PTHR10906">
    <property type="entry name" value="SECY/SEC61-ALPHA FAMILY MEMBER"/>
    <property type="match status" value="1"/>
</dbReference>
<sequence>MPIMLESDFTSDVFIVYQMLATRYPSNLFVRLLGVWEPMEDSQQLVATSGVVYYMSPPHTMKEAIVDPIHTVIYIIFMLSACALFSKTWIEVSGSRPRYIAMQLEVQQTVRAVVYPRLILIRKRAEHGPATHREGSMYKDFKRVVPLVATLGDAILGLLSVVADLMGAIGSGTGILMAVTTIYSYWEIGMRESGGPEMAAFGDLL</sequence>
<organism evidence="2 3">
    <name type="scientific">Mycena chlorophos</name>
    <name type="common">Agaric fungus</name>
    <name type="synonym">Agaricus chlorophos</name>
    <dbReference type="NCBI Taxonomy" id="658473"/>
    <lineage>
        <taxon>Eukaryota</taxon>
        <taxon>Fungi</taxon>
        <taxon>Dikarya</taxon>
        <taxon>Basidiomycota</taxon>
        <taxon>Agaricomycotina</taxon>
        <taxon>Agaricomycetes</taxon>
        <taxon>Agaricomycetidae</taxon>
        <taxon>Agaricales</taxon>
        <taxon>Marasmiineae</taxon>
        <taxon>Mycenaceae</taxon>
        <taxon>Mycena</taxon>
    </lineage>
</organism>
<gene>
    <name evidence="2" type="ORF">HMN09_00668800</name>
</gene>
<dbReference type="OrthoDB" id="420669at2759"/>
<dbReference type="InterPro" id="IPR023201">
    <property type="entry name" value="SecY_dom_sf"/>
</dbReference>
<proteinExistence type="predicted"/>
<reference evidence="2" key="1">
    <citation type="submission" date="2020-05" db="EMBL/GenBank/DDBJ databases">
        <title>Mycena genomes resolve the evolution of fungal bioluminescence.</title>
        <authorList>
            <person name="Tsai I.J."/>
        </authorList>
    </citation>
    <scope>NUCLEOTIDE SEQUENCE</scope>
    <source>
        <strain evidence="2">110903Hualien_Pintung</strain>
    </source>
</reference>
<name>A0A8H6SZJ0_MYCCL</name>
<feature type="transmembrane region" description="Helical" evidence="1">
    <location>
        <begin position="71"/>
        <end position="90"/>
    </location>
</feature>
<accession>A0A8H6SZJ0</accession>
<dbReference type="SUPFAM" id="SSF103491">
    <property type="entry name" value="Preprotein translocase SecY subunit"/>
    <property type="match status" value="1"/>
</dbReference>
<dbReference type="Proteomes" id="UP000613580">
    <property type="component" value="Unassembled WGS sequence"/>
</dbReference>
<keyword evidence="1" id="KW-0812">Transmembrane</keyword>
<keyword evidence="3" id="KW-1185">Reference proteome</keyword>
<dbReference type="AlphaFoldDB" id="A0A8H6SZJ0"/>
<dbReference type="EMBL" id="JACAZE010000008">
    <property type="protein sequence ID" value="KAF7308209.1"/>
    <property type="molecule type" value="Genomic_DNA"/>
</dbReference>
<evidence type="ECO:0000256" key="1">
    <source>
        <dbReference type="SAM" id="Phobius"/>
    </source>
</evidence>
<protein>
    <submittedName>
        <fullName evidence="2">Protein transport protein Sec61 alpha</fullName>
    </submittedName>
</protein>
<keyword evidence="1" id="KW-0472">Membrane</keyword>
<feature type="transmembrane region" description="Helical" evidence="1">
    <location>
        <begin position="144"/>
        <end position="162"/>
    </location>
</feature>
<dbReference type="GO" id="GO:0015031">
    <property type="term" value="P:protein transport"/>
    <property type="evidence" value="ECO:0007669"/>
    <property type="project" value="InterPro"/>
</dbReference>
<feature type="transmembrane region" description="Helical" evidence="1">
    <location>
        <begin position="168"/>
        <end position="186"/>
    </location>
</feature>